<reference evidence="9 10" key="1">
    <citation type="journal article" date="2016" name="Nat. Commun.">
        <title>Thousands of microbial genomes shed light on interconnected biogeochemical processes in an aquifer system.</title>
        <authorList>
            <person name="Anantharaman K."/>
            <person name="Brown C.T."/>
            <person name="Hug L.A."/>
            <person name="Sharon I."/>
            <person name="Castelle C.J."/>
            <person name="Probst A.J."/>
            <person name="Thomas B.C."/>
            <person name="Singh A."/>
            <person name="Wilkins M.J."/>
            <person name="Karaoz U."/>
            <person name="Brodie E.L."/>
            <person name="Williams K.H."/>
            <person name="Hubbard S.S."/>
            <person name="Banfield J.F."/>
        </authorList>
    </citation>
    <scope>NUCLEOTIDE SEQUENCE [LARGE SCALE GENOMIC DNA]</scope>
</reference>
<evidence type="ECO:0000256" key="7">
    <source>
        <dbReference type="RuleBase" id="RU003812"/>
    </source>
</evidence>
<dbReference type="Pfam" id="PF02540">
    <property type="entry name" value="NAD_synthase"/>
    <property type="match status" value="1"/>
</dbReference>
<comment type="caution">
    <text evidence="9">The sequence shown here is derived from an EMBL/GenBank/DDBJ whole genome shotgun (WGS) entry which is preliminary data.</text>
</comment>
<comment type="similarity">
    <text evidence="6">Belongs to the NAD synthetase family.</text>
</comment>
<dbReference type="UniPathway" id="UPA00253"/>
<dbReference type="GO" id="GO:0005737">
    <property type="term" value="C:cytoplasm"/>
    <property type="evidence" value="ECO:0007669"/>
    <property type="project" value="InterPro"/>
</dbReference>
<protein>
    <recommendedName>
        <fullName evidence="7">NH(3)-dependent NAD(+) synthetase</fullName>
        <ecNumber evidence="7">6.3.1.5</ecNumber>
    </recommendedName>
</protein>
<dbReference type="PANTHER" id="PTHR23090:SF9">
    <property type="entry name" value="GLUTAMINE-DEPENDENT NAD(+) SYNTHETASE"/>
    <property type="match status" value="1"/>
</dbReference>
<gene>
    <name evidence="9" type="ORF">A3A93_03560</name>
</gene>
<evidence type="ECO:0000313" key="10">
    <source>
        <dbReference type="Proteomes" id="UP000177141"/>
    </source>
</evidence>
<keyword evidence="5 6" id="KW-0520">NAD</keyword>
<evidence type="ECO:0000313" key="9">
    <source>
        <dbReference type="EMBL" id="OGK48513.1"/>
    </source>
</evidence>
<dbReference type="AlphaFoldDB" id="A0A1F7IYS0"/>
<evidence type="ECO:0000259" key="8">
    <source>
        <dbReference type="Pfam" id="PF02540"/>
    </source>
</evidence>
<dbReference type="STRING" id="1802061.A3A93_03560"/>
<dbReference type="GO" id="GO:0009435">
    <property type="term" value="P:NAD+ biosynthetic process"/>
    <property type="evidence" value="ECO:0007669"/>
    <property type="project" value="UniProtKB-UniPathway"/>
</dbReference>
<keyword evidence="4 6" id="KW-0067">ATP-binding</keyword>
<dbReference type="GO" id="GO:0005524">
    <property type="term" value="F:ATP binding"/>
    <property type="evidence" value="ECO:0007669"/>
    <property type="project" value="UniProtKB-KW"/>
</dbReference>
<dbReference type="SUPFAM" id="SSF52402">
    <property type="entry name" value="Adenine nucleotide alpha hydrolases-like"/>
    <property type="match status" value="1"/>
</dbReference>
<evidence type="ECO:0000256" key="3">
    <source>
        <dbReference type="ARBA" id="ARBA00022741"/>
    </source>
</evidence>
<feature type="domain" description="NAD/GMP synthase" evidence="8">
    <location>
        <begin position="14"/>
        <end position="256"/>
    </location>
</feature>
<comment type="pathway">
    <text evidence="1">Cofactor biosynthesis; NAD(+) biosynthesis.</text>
</comment>
<keyword evidence="3 6" id="KW-0547">Nucleotide-binding</keyword>
<dbReference type="Proteomes" id="UP000177141">
    <property type="component" value="Unassembled WGS sequence"/>
</dbReference>
<dbReference type="InterPro" id="IPR014729">
    <property type="entry name" value="Rossmann-like_a/b/a_fold"/>
</dbReference>
<evidence type="ECO:0000256" key="1">
    <source>
        <dbReference type="ARBA" id="ARBA00004790"/>
    </source>
</evidence>
<accession>A0A1F7IYS0</accession>
<organism evidence="9 10">
    <name type="scientific">Candidatus Roizmanbacteria bacterium RIFCSPLOWO2_01_FULL_38_12</name>
    <dbReference type="NCBI Taxonomy" id="1802061"/>
    <lineage>
        <taxon>Bacteria</taxon>
        <taxon>Candidatus Roizmaniibacteriota</taxon>
    </lineage>
</organism>
<evidence type="ECO:0000256" key="2">
    <source>
        <dbReference type="ARBA" id="ARBA00022598"/>
    </source>
</evidence>
<dbReference type="InterPro" id="IPR003694">
    <property type="entry name" value="NAD_synthase"/>
</dbReference>
<dbReference type="EC" id="6.3.1.5" evidence="7"/>
<keyword evidence="2 6" id="KW-0436">Ligase</keyword>
<comment type="catalytic activity">
    <reaction evidence="7">
        <text>deamido-NAD(+) + NH4(+) + ATP = AMP + diphosphate + NAD(+) + H(+)</text>
        <dbReference type="Rhea" id="RHEA:21188"/>
        <dbReference type="ChEBI" id="CHEBI:15378"/>
        <dbReference type="ChEBI" id="CHEBI:28938"/>
        <dbReference type="ChEBI" id="CHEBI:30616"/>
        <dbReference type="ChEBI" id="CHEBI:33019"/>
        <dbReference type="ChEBI" id="CHEBI:57540"/>
        <dbReference type="ChEBI" id="CHEBI:58437"/>
        <dbReference type="ChEBI" id="CHEBI:456215"/>
        <dbReference type="EC" id="6.3.1.5"/>
    </reaction>
</comment>
<evidence type="ECO:0000256" key="6">
    <source>
        <dbReference type="RuleBase" id="RU003811"/>
    </source>
</evidence>
<dbReference type="GO" id="GO:0008795">
    <property type="term" value="F:NAD+ synthase activity"/>
    <property type="evidence" value="ECO:0007669"/>
    <property type="project" value="UniProtKB-EC"/>
</dbReference>
<evidence type="ECO:0000256" key="5">
    <source>
        <dbReference type="ARBA" id="ARBA00023027"/>
    </source>
</evidence>
<dbReference type="InterPro" id="IPR022310">
    <property type="entry name" value="NAD/GMP_synthase"/>
</dbReference>
<dbReference type="Gene3D" id="3.40.50.620">
    <property type="entry name" value="HUPs"/>
    <property type="match status" value="1"/>
</dbReference>
<evidence type="ECO:0000256" key="4">
    <source>
        <dbReference type="ARBA" id="ARBA00022840"/>
    </source>
</evidence>
<proteinExistence type="inferred from homology"/>
<sequence length="259" mass="29703">MITDLKIEPAFEEKRITTFIEETLEKTGFHHVVLAVSGGVDSATSLNLLSKVLSTKNIYVVHLYYFDSSVELFKAAIAKIDIPQENILLSPITALVDALGLMRGIHEPANDTEYLRRGNMMARLRMILLYDFARQHNALVCGTENRSEYHLGYFTRFGDAASDFEPLHHLYKTQVYELARHLGVPEKIRTTPPTAGLWKNQTDEKELGFSYEEADPVLYLYFDKKHTLEEIKNRGFSKVKEIVKFAMKNGFKHEVPYII</sequence>
<dbReference type="GO" id="GO:0003952">
    <property type="term" value="F:NAD+ synthase (glutamine-hydrolyzing) activity"/>
    <property type="evidence" value="ECO:0007669"/>
    <property type="project" value="InterPro"/>
</dbReference>
<dbReference type="NCBIfam" id="TIGR00552">
    <property type="entry name" value="nadE"/>
    <property type="match status" value="1"/>
</dbReference>
<name>A0A1F7IYS0_9BACT</name>
<dbReference type="CDD" id="cd00553">
    <property type="entry name" value="NAD_synthase"/>
    <property type="match status" value="1"/>
</dbReference>
<dbReference type="EMBL" id="MGAL01000014">
    <property type="protein sequence ID" value="OGK48513.1"/>
    <property type="molecule type" value="Genomic_DNA"/>
</dbReference>
<dbReference type="PANTHER" id="PTHR23090">
    <property type="entry name" value="NH 3 /GLUTAMINE-DEPENDENT NAD + SYNTHETASE"/>
    <property type="match status" value="1"/>
</dbReference>
<dbReference type="GO" id="GO:0004359">
    <property type="term" value="F:glutaminase activity"/>
    <property type="evidence" value="ECO:0007669"/>
    <property type="project" value="InterPro"/>
</dbReference>